<dbReference type="EMBL" id="FOYS01000007">
    <property type="protein sequence ID" value="SFR68601.1"/>
    <property type="molecule type" value="Genomic_DNA"/>
</dbReference>
<keyword evidence="1" id="KW-0378">Hydrolase</keyword>
<dbReference type="STRING" id="555875.SAMN04488124_3444"/>
<dbReference type="InterPro" id="IPR032466">
    <property type="entry name" value="Metal_Hydrolase"/>
</dbReference>
<dbReference type="Gene3D" id="3.20.20.140">
    <property type="entry name" value="Metal-dependent hydrolases"/>
    <property type="match status" value="1"/>
</dbReference>
<dbReference type="GO" id="GO:0016788">
    <property type="term" value="F:hydrolase activity, acting on ester bonds"/>
    <property type="evidence" value="ECO:0007669"/>
    <property type="project" value="UniProtKB-UniRule"/>
</dbReference>
<dbReference type="PANTHER" id="PTHR42658:SF1">
    <property type="entry name" value="HYDROLASE TATD"/>
    <property type="match status" value="1"/>
</dbReference>
<dbReference type="SUPFAM" id="SSF51556">
    <property type="entry name" value="Metallo-dependent hydrolases"/>
    <property type="match status" value="1"/>
</dbReference>
<dbReference type="Pfam" id="PF01026">
    <property type="entry name" value="TatD_DNase"/>
    <property type="match status" value="1"/>
</dbReference>
<proteinExistence type="inferred from homology"/>
<keyword evidence="1" id="KW-0479">Metal-binding</keyword>
<accession>A0A1I6IPM2</accession>
<dbReference type="InterPro" id="IPR001130">
    <property type="entry name" value="TatD-like"/>
</dbReference>
<evidence type="ECO:0000313" key="3">
    <source>
        <dbReference type="Proteomes" id="UP000243250"/>
    </source>
</evidence>
<name>A0A1I6IPM2_9EURY</name>
<dbReference type="PIRSF" id="PIRSF005295">
    <property type="entry name" value="UCP005295_TatD"/>
    <property type="match status" value="1"/>
</dbReference>
<dbReference type="OrthoDB" id="359310at2157"/>
<organism evidence="2 3">
    <name type="scientific">Halogeometricum limi</name>
    <dbReference type="NCBI Taxonomy" id="555875"/>
    <lineage>
        <taxon>Archaea</taxon>
        <taxon>Methanobacteriati</taxon>
        <taxon>Methanobacteriota</taxon>
        <taxon>Stenosarchaea group</taxon>
        <taxon>Halobacteria</taxon>
        <taxon>Halobacteriales</taxon>
        <taxon>Haloferacaceae</taxon>
        <taxon>Halogeometricum</taxon>
    </lineage>
</organism>
<dbReference type="Proteomes" id="UP000243250">
    <property type="component" value="Unassembled WGS sequence"/>
</dbReference>
<evidence type="ECO:0000256" key="1">
    <source>
        <dbReference type="PIRNR" id="PIRNR005295"/>
    </source>
</evidence>
<dbReference type="GO" id="GO:0046872">
    <property type="term" value="F:metal ion binding"/>
    <property type="evidence" value="ECO:0007669"/>
    <property type="project" value="UniProtKB-KW"/>
</dbReference>
<reference evidence="3" key="1">
    <citation type="submission" date="2016-10" db="EMBL/GenBank/DDBJ databases">
        <authorList>
            <person name="Varghese N."/>
            <person name="Submissions S."/>
        </authorList>
    </citation>
    <scope>NUCLEOTIDE SEQUENCE [LARGE SCALE GENOMIC DNA]</scope>
    <source>
        <strain evidence="3">CGMCC 1.8711</strain>
    </source>
</reference>
<protein>
    <submittedName>
        <fullName evidence="2">Uncharacterized protein</fullName>
    </submittedName>
</protein>
<comment type="similarity">
    <text evidence="1">Belongs to the metallo-dependent hydrolases superfamily.</text>
</comment>
<dbReference type="AlphaFoldDB" id="A0A1I6IPM2"/>
<sequence length="284" mass="32696">MRLIDSHAHMTSRTTSDYREMRRSGIECVIEPSFWSGSDKMYPESFFDYFEHIIDFETERAERIAGMDHYVTVSINPKEAVDREMSEAVIDRLPEYLERDRVVGVGEIGFNLQTDEEEWAFREQLRLAEEHEQPVIIHLPHTEKPKGAVRTVDIIEEMDVTQERIIIDHNEPGTMETTAATDCWLGFTLYPGKISIEEVMPLLEEYGTDKRIINSSADWDDSNPLAVPEARDAMIDAGWERDTVRKLLFENPMEFFSQSPNFDYARTVAAESSANETVTTTEGQ</sequence>
<evidence type="ECO:0000313" key="2">
    <source>
        <dbReference type="EMBL" id="SFR68601.1"/>
    </source>
</evidence>
<gene>
    <name evidence="2" type="ORF">SAMN04488124_3444</name>
</gene>
<keyword evidence="3" id="KW-1185">Reference proteome</keyword>
<dbReference type="RefSeq" id="WP_089883514.1">
    <property type="nucleotide sequence ID" value="NZ_FOYS01000007.1"/>
</dbReference>
<dbReference type="InterPro" id="IPR012022">
    <property type="entry name" value="UCP005295"/>
</dbReference>
<dbReference type="PANTHER" id="PTHR42658">
    <property type="entry name" value="HYDROLASE TATD"/>
    <property type="match status" value="1"/>
</dbReference>